<evidence type="ECO:0000313" key="10">
    <source>
        <dbReference type="Proteomes" id="UP000601435"/>
    </source>
</evidence>
<keyword evidence="8" id="KW-1133">Transmembrane helix</keyword>
<dbReference type="GO" id="GO:0004765">
    <property type="term" value="F:shikimate kinase activity"/>
    <property type="evidence" value="ECO:0007669"/>
    <property type="project" value="TreeGrafter"/>
</dbReference>
<keyword evidence="6" id="KW-0067">ATP-binding</keyword>
<dbReference type="InterPro" id="IPR011989">
    <property type="entry name" value="ARM-like"/>
</dbReference>
<comment type="similarity">
    <text evidence="1">Belongs to the shikimate kinase family.</text>
</comment>
<keyword evidence="5" id="KW-0418">Kinase</keyword>
<keyword evidence="8" id="KW-0812">Transmembrane</keyword>
<accession>A0A812ILY4</accession>
<dbReference type="PANTHER" id="PTHR21087">
    <property type="entry name" value="SHIKIMATE KINASE"/>
    <property type="match status" value="1"/>
</dbReference>
<evidence type="ECO:0000256" key="2">
    <source>
        <dbReference type="ARBA" id="ARBA00022605"/>
    </source>
</evidence>
<dbReference type="GO" id="GO:0005829">
    <property type="term" value="C:cytosol"/>
    <property type="evidence" value="ECO:0007669"/>
    <property type="project" value="TreeGrafter"/>
</dbReference>
<dbReference type="HAMAP" id="MF_00109">
    <property type="entry name" value="Shikimate_kinase"/>
    <property type="match status" value="1"/>
</dbReference>
<dbReference type="InterPro" id="IPR031322">
    <property type="entry name" value="Shikimate/glucono_kinase"/>
</dbReference>
<dbReference type="SUPFAM" id="SSF48371">
    <property type="entry name" value="ARM repeat"/>
    <property type="match status" value="1"/>
</dbReference>
<reference evidence="9" key="1">
    <citation type="submission" date="2021-02" db="EMBL/GenBank/DDBJ databases">
        <authorList>
            <person name="Dougan E. K."/>
            <person name="Rhodes N."/>
            <person name="Thang M."/>
            <person name="Chan C."/>
        </authorList>
    </citation>
    <scope>NUCLEOTIDE SEQUENCE</scope>
</reference>
<evidence type="ECO:0000256" key="8">
    <source>
        <dbReference type="SAM" id="Phobius"/>
    </source>
</evidence>
<dbReference type="InterPro" id="IPR016024">
    <property type="entry name" value="ARM-type_fold"/>
</dbReference>
<dbReference type="GO" id="GO:0005524">
    <property type="term" value="F:ATP binding"/>
    <property type="evidence" value="ECO:0007669"/>
    <property type="project" value="UniProtKB-KW"/>
</dbReference>
<protein>
    <submittedName>
        <fullName evidence="9">AroK protein</fullName>
    </submittedName>
</protein>
<dbReference type="AlphaFoldDB" id="A0A812ILY4"/>
<evidence type="ECO:0000256" key="7">
    <source>
        <dbReference type="ARBA" id="ARBA00023141"/>
    </source>
</evidence>
<evidence type="ECO:0000256" key="1">
    <source>
        <dbReference type="ARBA" id="ARBA00006997"/>
    </source>
</evidence>
<dbReference type="OrthoDB" id="197068at2759"/>
<dbReference type="GO" id="GO:0008652">
    <property type="term" value="P:amino acid biosynthetic process"/>
    <property type="evidence" value="ECO:0007669"/>
    <property type="project" value="UniProtKB-KW"/>
</dbReference>
<dbReference type="CDD" id="cd00464">
    <property type="entry name" value="SK"/>
    <property type="match status" value="1"/>
</dbReference>
<keyword evidence="3" id="KW-0808">Transferase</keyword>
<dbReference type="EMBL" id="CAJNJA010000781">
    <property type="protein sequence ID" value="CAE7155263.1"/>
    <property type="molecule type" value="Genomic_DNA"/>
</dbReference>
<dbReference type="PANTHER" id="PTHR21087:SF16">
    <property type="entry name" value="SHIKIMATE KINASE 1, CHLOROPLASTIC"/>
    <property type="match status" value="1"/>
</dbReference>
<dbReference type="InterPro" id="IPR000623">
    <property type="entry name" value="Shikimate_kinase/TSH1"/>
</dbReference>
<keyword evidence="7" id="KW-0057">Aromatic amino acid biosynthesis</keyword>
<feature type="transmembrane region" description="Helical" evidence="8">
    <location>
        <begin position="618"/>
        <end position="637"/>
    </location>
</feature>
<dbReference type="Gene3D" id="1.25.10.10">
    <property type="entry name" value="Leucine-rich Repeat Variant"/>
    <property type="match status" value="2"/>
</dbReference>
<keyword evidence="2" id="KW-0028">Amino-acid biosynthesis</keyword>
<dbReference type="Pfam" id="PF01202">
    <property type="entry name" value="SKI"/>
    <property type="match status" value="1"/>
</dbReference>
<sequence>MPTLYNRLNILKRSKREVRVQALLRTIPYASSDETDAMISELIEIAASAQKPLLLMPVFRLWEHASPAARSAVLGAVRDCMPEVIEALRASDDPKDARALEHVLLQSSTGAADTPSIDTKDPTLREAMDASLAAAAAKLPSEQTEELIRRILENAAHPGARLRAWLSDDDQPGHMTLRTAARKRPASWLNEQAVTLLGIPALAGVASSHIAHAGDGDARASWLAQWHLLMARGRRRALLRQADDRTLLELALTPTNDELSRRGGAIWLTSLVRNPARSTPALSSCFTDPSATVRHVAARGLRRVPQSADVDSALLDFAFDPDARVAETAVSGFTEARSYSRDEHLRDSYRALARSPHARVRRIATAALRRSDAEAELLTGDRLGCPIAARRFLARDRAGFVTWLKKTGTETDAETRLRAFALADRLCLLDELEGEIIRAIRSDDEYLVSKAALLIGKLKGPGPDAALRFTLSHGSDRVRANAVEAFTRHTDREEEIAPFLEDTAARVRGNAVRHFLKTGGGRSVTPEDALAEMLSDPRPGHRLSALWAAQSGVALGLAGRVDDISKNDPDVQVVSRAQRCSKYFGRIIRSGWSEARRMIGSLVHIASSTPAPAGEPAWLLWAIGAGVVTVTAGFAYLGRLAMRDGQTAKARPELFMCEVELKPVKSDAELMDELRAFSSLAKKLRLSRTQRIILRRVAQASRTPAPAMLLSERAYDSAVTFVLNDRKVAEYDARMTRVRSILIMGLRGAGKTTAAKAVADEIGWAFVDLDERAREGFGGITVTEIFREHGEPAFREAETASLADVLTEDRVVVALGGGTPTAPGATDRIRAAQDAGEALVIYLRAEHERIAERLAHAGIGDRPKLVEGDLHDEMRLVFEARDPLYPDGRRACEDHALAR</sequence>
<dbReference type="Proteomes" id="UP000601435">
    <property type="component" value="Unassembled WGS sequence"/>
</dbReference>
<name>A0A812ILY4_9DINO</name>
<dbReference type="GO" id="GO:0009073">
    <property type="term" value="P:aromatic amino acid family biosynthetic process"/>
    <property type="evidence" value="ECO:0007669"/>
    <property type="project" value="UniProtKB-KW"/>
</dbReference>
<evidence type="ECO:0000256" key="6">
    <source>
        <dbReference type="ARBA" id="ARBA00022840"/>
    </source>
</evidence>
<organism evidence="9 10">
    <name type="scientific">Symbiodinium necroappetens</name>
    <dbReference type="NCBI Taxonomy" id="1628268"/>
    <lineage>
        <taxon>Eukaryota</taxon>
        <taxon>Sar</taxon>
        <taxon>Alveolata</taxon>
        <taxon>Dinophyceae</taxon>
        <taxon>Suessiales</taxon>
        <taxon>Symbiodiniaceae</taxon>
        <taxon>Symbiodinium</taxon>
    </lineage>
</organism>
<gene>
    <name evidence="9" type="primary">aroK</name>
    <name evidence="9" type="ORF">SNEC2469_LOCUS256</name>
</gene>
<evidence type="ECO:0000256" key="3">
    <source>
        <dbReference type="ARBA" id="ARBA00022679"/>
    </source>
</evidence>
<dbReference type="InterPro" id="IPR027417">
    <property type="entry name" value="P-loop_NTPase"/>
</dbReference>
<dbReference type="PRINTS" id="PR01100">
    <property type="entry name" value="SHIKIMTKNASE"/>
</dbReference>
<evidence type="ECO:0000256" key="4">
    <source>
        <dbReference type="ARBA" id="ARBA00022741"/>
    </source>
</evidence>
<dbReference type="SUPFAM" id="SSF52540">
    <property type="entry name" value="P-loop containing nucleoside triphosphate hydrolases"/>
    <property type="match status" value="1"/>
</dbReference>
<keyword evidence="8" id="KW-0472">Membrane</keyword>
<dbReference type="Gene3D" id="3.40.50.300">
    <property type="entry name" value="P-loop containing nucleotide triphosphate hydrolases"/>
    <property type="match status" value="1"/>
</dbReference>
<keyword evidence="4" id="KW-0547">Nucleotide-binding</keyword>
<proteinExistence type="inferred from homology"/>
<evidence type="ECO:0000256" key="5">
    <source>
        <dbReference type="ARBA" id="ARBA00022777"/>
    </source>
</evidence>
<evidence type="ECO:0000313" key="9">
    <source>
        <dbReference type="EMBL" id="CAE7155263.1"/>
    </source>
</evidence>
<comment type="caution">
    <text evidence="9">The sequence shown here is derived from an EMBL/GenBank/DDBJ whole genome shotgun (WGS) entry which is preliminary data.</text>
</comment>
<keyword evidence="10" id="KW-1185">Reference proteome</keyword>